<evidence type="ECO:0000256" key="1">
    <source>
        <dbReference type="ARBA" id="ARBA00004613"/>
    </source>
</evidence>
<keyword evidence="2 8" id="KW-0964">Secreted</keyword>
<dbReference type="Ensembl" id="ENSMCST00000015166.1">
    <property type="protein sequence ID" value="ENSMCSP00000014785.1"/>
    <property type="gene ID" value="ENSMCSG00000010451.1"/>
</dbReference>
<dbReference type="InterPro" id="IPR036444">
    <property type="entry name" value="PLipase_A2_dom_sf"/>
</dbReference>
<feature type="binding site" evidence="5">
    <location>
        <position position="55"/>
    </location>
    <ligand>
        <name>Ca(2+)</name>
        <dbReference type="ChEBI" id="CHEBI:29108"/>
    </ligand>
</feature>
<dbReference type="InterPro" id="IPR016090">
    <property type="entry name" value="PLA2-like_dom"/>
</dbReference>
<dbReference type="PANTHER" id="PTHR11716:SF9">
    <property type="entry name" value="PHOSPHOLIPASE A2, MEMBRANE ASSOCIATED"/>
    <property type="match status" value="1"/>
</dbReference>
<evidence type="ECO:0000256" key="6">
    <source>
        <dbReference type="PIRSR" id="PIRSR601211-3"/>
    </source>
</evidence>
<dbReference type="GO" id="GO:0005543">
    <property type="term" value="F:phospholipid binding"/>
    <property type="evidence" value="ECO:0007669"/>
    <property type="project" value="TreeGrafter"/>
</dbReference>
<comment type="catalytic activity">
    <reaction evidence="8">
        <text>a 1,2-diacyl-sn-glycero-3-phosphocholine + H2O = a 1-acyl-sn-glycero-3-phosphocholine + a fatty acid + H(+)</text>
        <dbReference type="Rhea" id="RHEA:15801"/>
        <dbReference type="ChEBI" id="CHEBI:15377"/>
        <dbReference type="ChEBI" id="CHEBI:15378"/>
        <dbReference type="ChEBI" id="CHEBI:28868"/>
        <dbReference type="ChEBI" id="CHEBI:57643"/>
        <dbReference type="ChEBI" id="CHEBI:58168"/>
        <dbReference type="EC" id="3.1.1.4"/>
    </reaction>
</comment>
<sequence>LLFLGRESAWYPRFPPPGLSPVHGGLLELHNIISEMTGKNALLHYGFYGCYCGLGGKGQPKDATDRCCQLHDILSRILEKGVSPLPKPGLTLSSPRPAGKGPRCSFLSCECDRSLALCLRRNAGSYSKRYRYYPNFLC</sequence>
<evidence type="ECO:0000313" key="10">
    <source>
        <dbReference type="Ensembl" id="ENSMCSP00000014785.1"/>
    </source>
</evidence>
<feature type="domain" description="Phospholipase A2-like central" evidence="9">
    <location>
        <begin position="25"/>
        <end position="138"/>
    </location>
</feature>
<feature type="binding site" evidence="5">
    <location>
        <position position="51"/>
    </location>
    <ligand>
        <name>Ca(2+)</name>
        <dbReference type="ChEBI" id="CHEBI:29108"/>
    </ligand>
</feature>
<dbReference type="Proteomes" id="UP000694560">
    <property type="component" value="Unplaced"/>
</dbReference>
<evidence type="ECO:0000256" key="8">
    <source>
        <dbReference type="RuleBase" id="RU361236"/>
    </source>
</evidence>
<evidence type="ECO:0000256" key="3">
    <source>
        <dbReference type="ARBA" id="ARBA00023157"/>
    </source>
</evidence>
<dbReference type="GO" id="GO:0047498">
    <property type="term" value="F:calcium-dependent phospholipase A2 activity"/>
    <property type="evidence" value="ECO:0007669"/>
    <property type="project" value="TreeGrafter"/>
</dbReference>
<evidence type="ECO:0000256" key="2">
    <source>
        <dbReference type="ARBA" id="ARBA00022525"/>
    </source>
</evidence>
<dbReference type="SUPFAM" id="SSF48619">
    <property type="entry name" value="Phospholipase A2, PLA2"/>
    <property type="match status" value="1"/>
</dbReference>
<dbReference type="InterPro" id="IPR001211">
    <property type="entry name" value="PLA2"/>
</dbReference>
<reference evidence="10" key="2">
    <citation type="submission" date="2025-09" db="UniProtKB">
        <authorList>
            <consortium name="Ensembl"/>
        </authorList>
    </citation>
    <scope>IDENTIFICATION</scope>
</reference>
<evidence type="ECO:0000259" key="9">
    <source>
        <dbReference type="SMART" id="SM00085"/>
    </source>
</evidence>
<evidence type="ECO:0000256" key="5">
    <source>
        <dbReference type="PIRSR" id="PIRSR601211-2"/>
    </source>
</evidence>
<dbReference type="GO" id="GO:0050482">
    <property type="term" value="P:arachidonate secretion"/>
    <property type="evidence" value="ECO:0007669"/>
    <property type="project" value="InterPro"/>
</dbReference>
<evidence type="ECO:0000256" key="4">
    <source>
        <dbReference type="PIRSR" id="PIRSR601211-1"/>
    </source>
</evidence>
<keyword evidence="8" id="KW-0443">Lipid metabolism</keyword>
<proteinExistence type="inferred from homology"/>
<keyword evidence="11" id="KW-1185">Reference proteome</keyword>
<dbReference type="GO" id="GO:0006644">
    <property type="term" value="P:phospholipid metabolic process"/>
    <property type="evidence" value="ECO:0007669"/>
    <property type="project" value="InterPro"/>
</dbReference>
<dbReference type="GO" id="GO:0042130">
    <property type="term" value="P:negative regulation of T cell proliferation"/>
    <property type="evidence" value="ECO:0007669"/>
    <property type="project" value="TreeGrafter"/>
</dbReference>
<feature type="disulfide bond" evidence="6">
    <location>
        <begin position="52"/>
        <end position="68"/>
    </location>
</feature>
<dbReference type="GO" id="GO:0005576">
    <property type="term" value="C:extracellular region"/>
    <property type="evidence" value="ECO:0007669"/>
    <property type="project" value="UniProtKB-SubCell"/>
</dbReference>
<feature type="binding site" evidence="5">
    <location>
        <position position="53"/>
    </location>
    <ligand>
        <name>Ca(2+)</name>
        <dbReference type="ChEBI" id="CHEBI:29108"/>
    </ligand>
</feature>
<evidence type="ECO:0000313" key="11">
    <source>
        <dbReference type="Proteomes" id="UP000694560"/>
    </source>
</evidence>
<dbReference type="PRINTS" id="PR00389">
    <property type="entry name" value="PHPHLIPASEA2"/>
</dbReference>
<feature type="active site" evidence="4">
    <location>
        <position position="112"/>
    </location>
</feature>
<feature type="disulfide bond" evidence="6">
    <location>
        <begin position="67"/>
        <end position="118"/>
    </location>
</feature>
<dbReference type="Gene3D" id="1.20.90.10">
    <property type="entry name" value="Phospholipase A2 domain"/>
    <property type="match status" value="1"/>
</dbReference>
<comment type="cofactor">
    <cofactor evidence="5">
        <name>Ca(2+)</name>
        <dbReference type="ChEBI" id="CHEBI:29108"/>
    </cofactor>
    <text evidence="5">Binds 1 Ca(2+) ion per subunit.</text>
</comment>
<dbReference type="PANTHER" id="PTHR11716">
    <property type="entry name" value="PHOSPHOLIPASE A2 FAMILY MEMBER"/>
    <property type="match status" value="1"/>
</dbReference>
<dbReference type="GO" id="GO:0005509">
    <property type="term" value="F:calcium ion binding"/>
    <property type="evidence" value="ECO:0007669"/>
    <property type="project" value="InterPro"/>
</dbReference>
<dbReference type="GO" id="GO:0016042">
    <property type="term" value="P:lipid catabolic process"/>
    <property type="evidence" value="ECO:0007669"/>
    <property type="project" value="InterPro"/>
</dbReference>
<name>A0A8C5U0R0_9PASS</name>
<evidence type="ECO:0000256" key="7">
    <source>
        <dbReference type="RuleBase" id="RU003654"/>
    </source>
</evidence>
<comment type="similarity">
    <text evidence="7">Belongs to the phospholipase A2 family.</text>
</comment>
<keyword evidence="3 6" id="KW-1015">Disulfide bond</keyword>
<organism evidence="10 11">
    <name type="scientific">Malurus cyaneus samueli</name>
    <dbReference type="NCBI Taxonomy" id="2593467"/>
    <lineage>
        <taxon>Eukaryota</taxon>
        <taxon>Metazoa</taxon>
        <taxon>Chordata</taxon>
        <taxon>Craniata</taxon>
        <taxon>Vertebrata</taxon>
        <taxon>Euteleostomi</taxon>
        <taxon>Archelosauria</taxon>
        <taxon>Archosauria</taxon>
        <taxon>Dinosauria</taxon>
        <taxon>Saurischia</taxon>
        <taxon>Theropoda</taxon>
        <taxon>Coelurosauria</taxon>
        <taxon>Aves</taxon>
        <taxon>Neognathae</taxon>
        <taxon>Neoaves</taxon>
        <taxon>Telluraves</taxon>
        <taxon>Australaves</taxon>
        <taxon>Passeriformes</taxon>
        <taxon>Meliphagoidea</taxon>
        <taxon>Maluridae</taxon>
        <taxon>Malurus</taxon>
    </lineage>
</organism>
<feature type="active site" evidence="4">
    <location>
        <position position="71"/>
    </location>
</feature>
<accession>A0A8C5U0R0</accession>
<protein>
    <recommendedName>
        <fullName evidence="8">Phospholipase A2</fullName>
        <ecNumber evidence="8">3.1.1.4</ecNumber>
    </recommendedName>
</protein>
<feature type="binding site" evidence="5">
    <location>
        <position position="72"/>
    </location>
    <ligand>
        <name>Ca(2+)</name>
        <dbReference type="ChEBI" id="CHEBI:29108"/>
    </ligand>
</feature>
<dbReference type="CDD" id="cd00125">
    <property type="entry name" value="PLA2c"/>
    <property type="match status" value="1"/>
</dbReference>
<keyword evidence="5 8" id="KW-0106">Calcium</keyword>
<reference evidence="10" key="1">
    <citation type="submission" date="2025-08" db="UniProtKB">
        <authorList>
            <consortium name="Ensembl"/>
        </authorList>
    </citation>
    <scope>IDENTIFICATION</scope>
</reference>
<dbReference type="AlphaFoldDB" id="A0A8C5U0R0"/>
<feature type="disulfide bond" evidence="6">
    <location>
        <begin position="50"/>
        <end position="138"/>
    </location>
</feature>
<keyword evidence="5" id="KW-0479">Metal-binding</keyword>
<dbReference type="EC" id="3.1.1.4" evidence="8"/>
<comment type="subcellular location">
    <subcellularLocation>
        <location evidence="1 8">Secreted</location>
    </subcellularLocation>
</comment>
<dbReference type="Pfam" id="PF00068">
    <property type="entry name" value="Phospholip_A2_1"/>
    <property type="match status" value="1"/>
</dbReference>
<dbReference type="SMART" id="SM00085">
    <property type="entry name" value="PA2c"/>
    <property type="match status" value="1"/>
</dbReference>
<keyword evidence="8" id="KW-0378">Hydrolase</keyword>